<keyword evidence="2" id="KW-0732">Signal</keyword>
<accession>A0A1A8ZA56</accession>
<evidence type="ECO:0000259" key="3">
    <source>
        <dbReference type="Pfam" id="PF12948"/>
    </source>
</evidence>
<organism evidence="4 5">
    <name type="scientific">Plasmodium ovale wallikeri</name>
    <dbReference type="NCBI Taxonomy" id="864142"/>
    <lineage>
        <taxon>Eukaryota</taxon>
        <taxon>Sar</taxon>
        <taxon>Alveolata</taxon>
        <taxon>Apicomplexa</taxon>
        <taxon>Aconoidasida</taxon>
        <taxon>Haemosporida</taxon>
        <taxon>Plasmodiidae</taxon>
        <taxon>Plasmodium</taxon>
        <taxon>Plasmodium (Plasmodium)</taxon>
    </lineage>
</organism>
<feature type="signal peptide" evidence="2">
    <location>
        <begin position="1"/>
        <end position="21"/>
    </location>
</feature>
<dbReference type="InterPro" id="IPR024781">
    <property type="entry name" value="MSP_C"/>
</dbReference>
<evidence type="ECO:0000313" key="4">
    <source>
        <dbReference type="EMBL" id="SBT40715.1"/>
    </source>
</evidence>
<feature type="compositionally biased region" description="Basic and acidic residues" evidence="1">
    <location>
        <begin position="84"/>
        <end position="99"/>
    </location>
</feature>
<name>A0A1A8ZA56_PLAOA</name>
<sequence>MKGSFILLLLTILFLSHCTISEKKIPIKRKKLTKENDTLRALKEKLEFLKKVSEKRNALPTFKENIALVKKKIHELEENIEETKQTTDEIENEEIRHCSDNQNGKKKNEVNNEKCNTHDGEYSGEENEVNSAESENIRLKEDVNSESTVTGRSQEPTDSDVENVSSGVSSIQSSTKAGEKNKLDELATNEHPGKDTTVERVVTTPSQKNAPSEASKNGDTSKPSNYLQKYAIRQPCVDLPEMPYPTIHLPKEVHQNIFKDITTPSMPDSMNKRAFRMRHLDGFNDESNLRVNKKKDIPFPKFPCNYNNFNMNQREYEVVKNLIDSFFKKGDDDNVNANIINLFRKVLDDERFRNEFKNFMYGLYSFAKQNNYLKNDKINDEMYKVLLDNALQIVKRMLTQ</sequence>
<feature type="chain" id="PRO_5008382490" evidence="2">
    <location>
        <begin position="22"/>
        <end position="400"/>
    </location>
</feature>
<dbReference type="Pfam" id="PF12948">
    <property type="entry name" value="MSP7_C"/>
    <property type="match status" value="1"/>
</dbReference>
<proteinExistence type="predicted"/>
<keyword evidence="5" id="KW-1185">Reference proteome</keyword>
<feature type="compositionally biased region" description="Polar residues" evidence="1">
    <location>
        <begin position="203"/>
        <end position="224"/>
    </location>
</feature>
<dbReference type="AlphaFoldDB" id="A0A1A8ZA56"/>
<evidence type="ECO:0000313" key="5">
    <source>
        <dbReference type="Proteomes" id="UP000078555"/>
    </source>
</evidence>
<protein>
    <submittedName>
        <fullName evidence="4">Merozoite surface protein 7 (MSP7) (MSP7.1)</fullName>
    </submittedName>
</protein>
<feature type="compositionally biased region" description="Low complexity" evidence="1">
    <location>
        <begin position="165"/>
        <end position="174"/>
    </location>
</feature>
<dbReference type="EMBL" id="FLRD01000115">
    <property type="protein sequence ID" value="SBT40715.1"/>
    <property type="molecule type" value="Genomic_DNA"/>
</dbReference>
<evidence type="ECO:0000256" key="2">
    <source>
        <dbReference type="SAM" id="SignalP"/>
    </source>
</evidence>
<gene>
    <name evidence="4" type="ORF">POVWA1_042640</name>
</gene>
<evidence type="ECO:0000256" key="1">
    <source>
        <dbReference type="SAM" id="MobiDB-lite"/>
    </source>
</evidence>
<keyword evidence="4" id="KW-0477">Merozoite</keyword>
<feature type="compositionally biased region" description="Polar residues" evidence="1">
    <location>
        <begin position="145"/>
        <end position="156"/>
    </location>
</feature>
<feature type="compositionally biased region" description="Basic and acidic residues" evidence="1">
    <location>
        <begin position="106"/>
        <end position="121"/>
    </location>
</feature>
<feature type="region of interest" description="Disordered" evidence="1">
    <location>
        <begin position="84"/>
        <end position="224"/>
    </location>
</feature>
<dbReference type="Proteomes" id="UP000078555">
    <property type="component" value="Unassembled WGS sequence"/>
</dbReference>
<reference evidence="5" key="1">
    <citation type="submission" date="2016-05" db="EMBL/GenBank/DDBJ databases">
        <authorList>
            <person name="Naeem R."/>
        </authorList>
    </citation>
    <scope>NUCLEOTIDE SEQUENCE [LARGE SCALE GENOMIC DNA]</scope>
</reference>
<feature type="domain" description="Merozoite surface protein C-terminal" evidence="3">
    <location>
        <begin position="293"/>
        <end position="392"/>
    </location>
</feature>